<dbReference type="STRING" id="937777.Deipe_0427"/>
<dbReference type="PROSITE" id="PS51257">
    <property type="entry name" value="PROKAR_LIPOPROTEIN"/>
    <property type="match status" value="1"/>
</dbReference>
<accession>K9ZZ42</accession>
<gene>
    <name evidence="2" type="ordered locus">Deipe_0427</name>
</gene>
<dbReference type="RefSeq" id="WP_015234335.1">
    <property type="nucleotide sequence ID" value="NC_019793.1"/>
</dbReference>
<dbReference type="OrthoDB" id="67566at2"/>
<reference evidence="3" key="1">
    <citation type="submission" date="2012-03" db="EMBL/GenBank/DDBJ databases">
        <title>Complete sequence of chromosome of Deinococcus peraridilitoris DSM 19664.</title>
        <authorList>
            <person name="Lucas S."/>
            <person name="Copeland A."/>
            <person name="Lapidus A."/>
            <person name="Glavina del Rio T."/>
            <person name="Dalin E."/>
            <person name="Tice H."/>
            <person name="Bruce D."/>
            <person name="Goodwin L."/>
            <person name="Pitluck S."/>
            <person name="Peters L."/>
            <person name="Mikhailova N."/>
            <person name="Lu M."/>
            <person name="Kyrpides N."/>
            <person name="Mavromatis K."/>
            <person name="Ivanova N."/>
            <person name="Brettin T."/>
            <person name="Detter J.C."/>
            <person name="Han C."/>
            <person name="Larimer F."/>
            <person name="Land M."/>
            <person name="Hauser L."/>
            <person name="Markowitz V."/>
            <person name="Cheng J.-F."/>
            <person name="Hugenholtz P."/>
            <person name="Woyke T."/>
            <person name="Wu D."/>
            <person name="Pukall R."/>
            <person name="Steenblock K."/>
            <person name="Brambilla E."/>
            <person name="Klenk H.-P."/>
            <person name="Eisen J.A."/>
        </authorList>
    </citation>
    <scope>NUCLEOTIDE SEQUENCE [LARGE SCALE GENOMIC DNA]</scope>
    <source>
        <strain evidence="3">DSM 19664 / LMG 22246 / CIP 109416 / KR-200</strain>
    </source>
</reference>
<dbReference type="Proteomes" id="UP000010467">
    <property type="component" value="Chromosome"/>
</dbReference>
<evidence type="ECO:0000313" key="3">
    <source>
        <dbReference type="Proteomes" id="UP000010467"/>
    </source>
</evidence>
<sequence>MFRAPRACLLLLGLAMLGSCARQTDAFQPRIIITEPAAGSVSRQNSTVVRGYAMDDRAIAQIRVNGQPLTLREGSRKIVPFAFRTSTTSNRADYSIEAVDEGGLSTKIALPLRYDPNPPKLEITKFEREGETLRVSGVATDDVKVTSISVDGSKLGLGASRRVPFFAESTGKFMDIVVTDAAGNKVSRRVQ</sequence>
<dbReference type="AlphaFoldDB" id="K9ZZ42"/>
<dbReference type="KEGG" id="dpd:Deipe_0427"/>
<evidence type="ECO:0000256" key="1">
    <source>
        <dbReference type="SAM" id="SignalP"/>
    </source>
</evidence>
<keyword evidence="3" id="KW-1185">Reference proteome</keyword>
<organism evidence="2 3">
    <name type="scientific">Deinococcus peraridilitoris (strain DSM 19664 / LMG 22246 / CIP 109416 / KR-200)</name>
    <dbReference type="NCBI Taxonomy" id="937777"/>
    <lineage>
        <taxon>Bacteria</taxon>
        <taxon>Thermotogati</taxon>
        <taxon>Deinococcota</taxon>
        <taxon>Deinococci</taxon>
        <taxon>Deinococcales</taxon>
        <taxon>Deinococcaceae</taxon>
        <taxon>Deinococcus</taxon>
    </lineage>
</organism>
<feature type="signal peptide" evidence="1">
    <location>
        <begin position="1"/>
        <end position="21"/>
    </location>
</feature>
<evidence type="ECO:0008006" key="4">
    <source>
        <dbReference type="Google" id="ProtNLM"/>
    </source>
</evidence>
<dbReference type="HOGENOM" id="CLU_122306_0_0_0"/>
<keyword evidence="1" id="KW-0732">Signal</keyword>
<evidence type="ECO:0000313" key="2">
    <source>
        <dbReference type="EMBL" id="AFZ66025.1"/>
    </source>
</evidence>
<dbReference type="Gene3D" id="2.60.40.10">
    <property type="entry name" value="Immunoglobulins"/>
    <property type="match status" value="1"/>
</dbReference>
<proteinExistence type="predicted"/>
<dbReference type="PATRIC" id="fig|937777.3.peg.436"/>
<feature type="chain" id="PRO_5003939463" description="Lipoprotein" evidence="1">
    <location>
        <begin position="22"/>
        <end position="191"/>
    </location>
</feature>
<dbReference type="EMBL" id="CP003382">
    <property type="protein sequence ID" value="AFZ66025.1"/>
    <property type="molecule type" value="Genomic_DNA"/>
</dbReference>
<dbReference type="eggNOG" id="ENOG5032HJ9">
    <property type="taxonomic scope" value="Bacteria"/>
</dbReference>
<protein>
    <recommendedName>
        <fullName evidence="4">Lipoprotein</fullName>
    </recommendedName>
</protein>
<name>K9ZZ42_DEIPD</name>
<dbReference type="InterPro" id="IPR013783">
    <property type="entry name" value="Ig-like_fold"/>
</dbReference>